<keyword evidence="4 6" id="KW-0289">Folate biosynthesis</keyword>
<comment type="function">
    <text evidence="6">Catalyzes the conversion of 7,8-dihydroneopterin to 6-hydroxymethyl-7,8-dihydropterin.</text>
</comment>
<reference evidence="8" key="2">
    <citation type="submission" date="2021-04" db="EMBL/GenBank/DDBJ databases">
        <authorList>
            <person name="Liu J."/>
        </authorList>
    </citation>
    <scope>NUCLEOTIDE SEQUENCE</scope>
    <source>
        <strain evidence="8">BAD-6</strain>
    </source>
</reference>
<evidence type="ECO:0000259" key="7">
    <source>
        <dbReference type="SMART" id="SM00905"/>
    </source>
</evidence>
<evidence type="ECO:0000313" key="8">
    <source>
        <dbReference type="EMBL" id="MBR0598647.1"/>
    </source>
</evidence>
<dbReference type="GO" id="GO:0004150">
    <property type="term" value="F:dihydroneopterin aldolase activity"/>
    <property type="evidence" value="ECO:0007669"/>
    <property type="project" value="UniProtKB-UniRule"/>
</dbReference>
<evidence type="ECO:0000256" key="2">
    <source>
        <dbReference type="ARBA" id="ARBA00005013"/>
    </source>
</evidence>
<dbReference type="GO" id="GO:0046654">
    <property type="term" value="P:tetrahydrofolate biosynthetic process"/>
    <property type="evidence" value="ECO:0007669"/>
    <property type="project" value="UniProtKB-UniRule"/>
</dbReference>
<keyword evidence="5 6" id="KW-0456">Lyase</keyword>
<dbReference type="FunFam" id="3.30.1130.10:FF:000003">
    <property type="entry name" value="7,8-dihydroneopterin aldolase"/>
    <property type="match status" value="1"/>
</dbReference>
<organism evidence="8 9">
    <name type="scientific">Sinanaerobacter chloroacetimidivorans</name>
    <dbReference type="NCBI Taxonomy" id="2818044"/>
    <lineage>
        <taxon>Bacteria</taxon>
        <taxon>Bacillati</taxon>
        <taxon>Bacillota</taxon>
        <taxon>Clostridia</taxon>
        <taxon>Peptostreptococcales</taxon>
        <taxon>Anaerovoracaceae</taxon>
        <taxon>Sinanaerobacter</taxon>
    </lineage>
</organism>
<keyword evidence="9" id="KW-1185">Reference proteome</keyword>
<evidence type="ECO:0000256" key="4">
    <source>
        <dbReference type="ARBA" id="ARBA00022909"/>
    </source>
</evidence>
<dbReference type="Gene3D" id="3.30.1130.10">
    <property type="match status" value="1"/>
</dbReference>
<dbReference type="NCBIfam" id="TIGR00525">
    <property type="entry name" value="folB"/>
    <property type="match status" value="1"/>
</dbReference>
<gene>
    <name evidence="8" type="primary">folB</name>
    <name evidence="8" type="ORF">KCX82_12220</name>
</gene>
<evidence type="ECO:0000313" key="9">
    <source>
        <dbReference type="Proteomes" id="UP000675664"/>
    </source>
</evidence>
<dbReference type="PANTHER" id="PTHR42844:SF1">
    <property type="entry name" value="DIHYDRONEOPTERIN ALDOLASE 1-RELATED"/>
    <property type="match status" value="1"/>
</dbReference>
<evidence type="ECO:0000256" key="6">
    <source>
        <dbReference type="RuleBase" id="RU362079"/>
    </source>
</evidence>
<feature type="domain" description="Dihydroneopterin aldolase/epimerase" evidence="7">
    <location>
        <begin position="4"/>
        <end position="117"/>
    </location>
</feature>
<dbReference type="InterPro" id="IPR006157">
    <property type="entry name" value="FolB_dom"/>
</dbReference>
<comment type="caution">
    <text evidence="8">The sequence shown here is derived from an EMBL/GenBank/DDBJ whole genome shotgun (WGS) entry which is preliminary data.</text>
</comment>
<dbReference type="Proteomes" id="UP000675664">
    <property type="component" value="Unassembled WGS sequence"/>
</dbReference>
<dbReference type="GO" id="GO:0005737">
    <property type="term" value="C:cytoplasm"/>
    <property type="evidence" value="ECO:0007669"/>
    <property type="project" value="TreeGrafter"/>
</dbReference>
<dbReference type="NCBIfam" id="TIGR00526">
    <property type="entry name" value="folB_dom"/>
    <property type="match status" value="1"/>
</dbReference>
<proteinExistence type="inferred from homology"/>
<accession>A0A8J7W0N9</accession>
<reference evidence="8" key="1">
    <citation type="submission" date="2021-04" db="EMBL/GenBank/DDBJ databases">
        <title>Sinoanaerobacter chloroacetimidivorans sp. nov., an obligate anaerobic bacterium isolated from anaerobic sludge.</title>
        <authorList>
            <person name="Bao Y."/>
        </authorList>
    </citation>
    <scope>NUCLEOTIDE SEQUENCE</scope>
    <source>
        <strain evidence="8">BAD-6</strain>
    </source>
</reference>
<dbReference type="EMBL" id="JAGSND010000007">
    <property type="protein sequence ID" value="MBR0598647.1"/>
    <property type="molecule type" value="Genomic_DNA"/>
</dbReference>
<dbReference type="EC" id="4.1.2.25" evidence="6"/>
<sequence>MDKIIMENMAFYGYHGVLQAEKNLGQKFLVDAYLSFSLKKAGETDDLNFSVNYGEAYEKIREIVTNEKFNLLEGLAERICSEIFSSYPMVQKLRIRVKKPEAPVPGIFDYFGVEIEREREA</sequence>
<comment type="catalytic activity">
    <reaction evidence="1 6">
        <text>7,8-dihydroneopterin = 6-hydroxymethyl-7,8-dihydropterin + glycolaldehyde</text>
        <dbReference type="Rhea" id="RHEA:10540"/>
        <dbReference type="ChEBI" id="CHEBI:17001"/>
        <dbReference type="ChEBI" id="CHEBI:17071"/>
        <dbReference type="ChEBI" id="CHEBI:44841"/>
        <dbReference type="EC" id="4.1.2.25"/>
    </reaction>
</comment>
<evidence type="ECO:0000256" key="3">
    <source>
        <dbReference type="ARBA" id="ARBA00005708"/>
    </source>
</evidence>
<dbReference type="SMART" id="SM00905">
    <property type="entry name" value="FolB"/>
    <property type="match status" value="1"/>
</dbReference>
<evidence type="ECO:0000256" key="5">
    <source>
        <dbReference type="ARBA" id="ARBA00023239"/>
    </source>
</evidence>
<dbReference type="PANTHER" id="PTHR42844">
    <property type="entry name" value="DIHYDRONEOPTERIN ALDOLASE 1-RELATED"/>
    <property type="match status" value="1"/>
</dbReference>
<dbReference type="RefSeq" id="WP_227018767.1">
    <property type="nucleotide sequence ID" value="NZ_JAGSND010000007.1"/>
</dbReference>
<name>A0A8J7W0N9_9FIRM</name>
<dbReference type="UniPathway" id="UPA00077">
    <property type="reaction ID" value="UER00154"/>
</dbReference>
<dbReference type="SUPFAM" id="SSF55620">
    <property type="entry name" value="Tetrahydrobiopterin biosynthesis enzymes-like"/>
    <property type="match status" value="1"/>
</dbReference>
<dbReference type="Pfam" id="PF02152">
    <property type="entry name" value="FolB"/>
    <property type="match status" value="1"/>
</dbReference>
<comment type="similarity">
    <text evidence="3 6">Belongs to the DHNA family.</text>
</comment>
<dbReference type="GO" id="GO:0046656">
    <property type="term" value="P:folic acid biosynthetic process"/>
    <property type="evidence" value="ECO:0007669"/>
    <property type="project" value="UniProtKB-UniRule"/>
</dbReference>
<dbReference type="InterPro" id="IPR006156">
    <property type="entry name" value="Dihydroneopterin_aldolase"/>
</dbReference>
<protein>
    <recommendedName>
        <fullName evidence="6">7,8-dihydroneopterin aldolase</fullName>
        <ecNumber evidence="6">4.1.2.25</ecNumber>
    </recommendedName>
</protein>
<dbReference type="CDD" id="cd00534">
    <property type="entry name" value="DHNA_DHNTPE"/>
    <property type="match status" value="1"/>
</dbReference>
<evidence type="ECO:0000256" key="1">
    <source>
        <dbReference type="ARBA" id="ARBA00001353"/>
    </source>
</evidence>
<dbReference type="InterPro" id="IPR043133">
    <property type="entry name" value="GTP-CH-I_C/QueF"/>
</dbReference>
<comment type="pathway">
    <text evidence="2 6">Cofactor biosynthesis; tetrahydrofolate biosynthesis; 2-amino-4-hydroxy-6-hydroxymethyl-7,8-dihydropteridine diphosphate from 7,8-dihydroneopterin triphosphate: step 3/4.</text>
</comment>
<dbReference type="AlphaFoldDB" id="A0A8J7W0N9"/>